<dbReference type="RefSeq" id="WP_127736160.1">
    <property type="nucleotide sequence ID" value="NZ_RZTZ01000001.1"/>
</dbReference>
<dbReference type="Proteomes" id="UP000288024">
    <property type="component" value="Unassembled WGS sequence"/>
</dbReference>
<organism evidence="1 2">
    <name type="scientific">Niallia taxi</name>
    <dbReference type="NCBI Taxonomy" id="2499688"/>
    <lineage>
        <taxon>Bacteria</taxon>
        <taxon>Bacillati</taxon>
        <taxon>Bacillota</taxon>
        <taxon>Bacilli</taxon>
        <taxon>Bacillales</taxon>
        <taxon>Bacillaceae</taxon>
        <taxon>Niallia</taxon>
    </lineage>
</organism>
<evidence type="ECO:0000313" key="1">
    <source>
        <dbReference type="EMBL" id="RVT67646.1"/>
    </source>
</evidence>
<comment type="caution">
    <text evidence="1">The sequence shown here is derived from an EMBL/GenBank/DDBJ whole genome shotgun (WGS) entry which is preliminary data.</text>
</comment>
<accession>A0A3S2X6P4</accession>
<evidence type="ECO:0000313" key="2">
    <source>
        <dbReference type="Proteomes" id="UP000288024"/>
    </source>
</evidence>
<sequence length="283" mass="33119">MPREKRAKFIAAKVNINQNIFSDNKEELIKSIPDAIYINKELQKNTWTWKFTDVVTFSSDGYEFIYGRLTKSRYENVDVVDGDKIVNYKIPKPVANKARFLYQIKNEVLIFEEGEINRSEFIPVFQDLIYRNNIKIGEIIVNLIPMKNEILREIRSIDVLTKIEFDIIPPNMIEKKTFKGLTDIIKDENATRMKTTFENDKGLNKDGEFIEEGIEMVSNAYGEVKAYGHNFAPRSDKKKGNKKIRTRFYSQDSVHMRKLNTSEDKELIPKLKDFALEMIKQLL</sequence>
<dbReference type="Pfam" id="PF15931">
    <property type="entry name" value="DUF4747"/>
    <property type="match status" value="1"/>
</dbReference>
<proteinExistence type="predicted"/>
<dbReference type="AlphaFoldDB" id="A0A3S2X6P4"/>
<reference evidence="1 2" key="1">
    <citation type="submission" date="2019-01" db="EMBL/GenBank/DDBJ databases">
        <title>Bacillus sp. M5HDSG1-1, whole genome shotgun sequence.</title>
        <authorList>
            <person name="Tuo L."/>
        </authorList>
    </citation>
    <scope>NUCLEOTIDE SEQUENCE [LARGE SCALE GENOMIC DNA]</scope>
    <source>
        <strain evidence="1 2">M5HDSG1-1</strain>
    </source>
</reference>
<protein>
    <submittedName>
        <fullName evidence="1">Uncharacterized protein</fullName>
    </submittedName>
</protein>
<dbReference type="InterPro" id="IPR031832">
    <property type="entry name" value="DUF4747"/>
</dbReference>
<dbReference type="EMBL" id="RZTZ01000001">
    <property type="protein sequence ID" value="RVT67646.1"/>
    <property type="molecule type" value="Genomic_DNA"/>
</dbReference>
<name>A0A3S2X6P4_9BACI</name>
<gene>
    <name evidence="1" type="ORF">EM808_04000</name>
</gene>
<keyword evidence="2" id="KW-1185">Reference proteome</keyword>